<evidence type="ECO:0000313" key="3">
    <source>
        <dbReference type="Proteomes" id="UP001234495"/>
    </source>
</evidence>
<dbReference type="Proteomes" id="UP001234495">
    <property type="component" value="Unassembled WGS sequence"/>
</dbReference>
<protein>
    <recommendedName>
        <fullName evidence="4">Lipoprotein YvcA</fullName>
    </recommendedName>
</protein>
<evidence type="ECO:0000313" key="2">
    <source>
        <dbReference type="EMBL" id="MDQ0231218.1"/>
    </source>
</evidence>
<dbReference type="RefSeq" id="WP_307341757.1">
    <property type="nucleotide sequence ID" value="NZ_JAUSUD010000010.1"/>
</dbReference>
<sequence>MKKEEVEPKEWPKTPAFQDEDTRKMLDSTEEVQDGYYLYTSKTGGYSMLWPTDATKGHYENNGNTFEKIIFVGSNKKENYSYNVYTTFDNSSPETYIDIFLKNLSSLMNYNGQYTEINEKNKTIYFAKKKTPIKTNDGRINTVYYYFGYIRDNKTEQGFKYQYSISCFDDENARECTIDENKEEERALMLMKSVNFKKVKLGEARYE</sequence>
<dbReference type="EMBL" id="JAUSUD010000010">
    <property type="protein sequence ID" value="MDQ0231218.1"/>
    <property type="molecule type" value="Genomic_DNA"/>
</dbReference>
<evidence type="ECO:0008006" key="4">
    <source>
        <dbReference type="Google" id="ProtNLM"/>
    </source>
</evidence>
<proteinExistence type="predicted"/>
<gene>
    <name evidence="2" type="ORF">J2S19_002480</name>
</gene>
<organism evidence="2 3">
    <name type="scientific">Metabacillus malikii</name>
    <dbReference type="NCBI Taxonomy" id="1504265"/>
    <lineage>
        <taxon>Bacteria</taxon>
        <taxon>Bacillati</taxon>
        <taxon>Bacillota</taxon>
        <taxon>Bacilli</taxon>
        <taxon>Bacillales</taxon>
        <taxon>Bacillaceae</taxon>
        <taxon>Metabacillus</taxon>
    </lineage>
</organism>
<accession>A0ABT9ZG18</accession>
<comment type="caution">
    <text evidence="2">The sequence shown here is derived from an EMBL/GenBank/DDBJ whole genome shotgun (WGS) entry which is preliminary data.</text>
</comment>
<feature type="region of interest" description="Disordered" evidence="1">
    <location>
        <begin position="1"/>
        <end position="22"/>
    </location>
</feature>
<evidence type="ECO:0000256" key="1">
    <source>
        <dbReference type="SAM" id="MobiDB-lite"/>
    </source>
</evidence>
<feature type="compositionally biased region" description="Basic and acidic residues" evidence="1">
    <location>
        <begin position="1"/>
        <end position="12"/>
    </location>
</feature>
<name>A0ABT9ZG18_9BACI</name>
<keyword evidence="3" id="KW-1185">Reference proteome</keyword>
<reference evidence="2 3" key="1">
    <citation type="submission" date="2023-07" db="EMBL/GenBank/DDBJ databases">
        <title>Genomic Encyclopedia of Type Strains, Phase IV (KMG-IV): sequencing the most valuable type-strain genomes for metagenomic binning, comparative biology and taxonomic classification.</title>
        <authorList>
            <person name="Goeker M."/>
        </authorList>
    </citation>
    <scope>NUCLEOTIDE SEQUENCE [LARGE SCALE GENOMIC DNA]</scope>
    <source>
        <strain evidence="2 3">DSM 29005</strain>
    </source>
</reference>